<name>A0A1G8LZR2_9FLAO</name>
<dbReference type="RefSeq" id="WP_089860032.1">
    <property type="nucleotide sequence ID" value="NZ_FNDW01000010.1"/>
</dbReference>
<evidence type="ECO:0000313" key="2">
    <source>
        <dbReference type="Proteomes" id="UP000198869"/>
    </source>
</evidence>
<gene>
    <name evidence="1" type="ORF">SAMN05421846_110124</name>
</gene>
<dbReference type="NCBIfam" id="TIGR03696">
    <property type="entry name" value="Rhs_assc_core"/>
    <property type="match status" value="1"/>
</dbReference>
<keyword evidence="2" id="KW-1185">Reference proteome</keyword>
<sequence>MRVSYFNNGSSVEVLEENNYYPFGLKHEGYNALAGNSAYQYKYQGQELQTETGWYSFKWRNYMPDLGRFFNVDPLSEKYAYQSHYNFSENRVVDARELEGLEAVDFRKNDGYKNLVVVVQGWSGDTKKGYTQSQNVGGSNNPDFKGKGNLDLTGIGGLVGLANSNTRVVVFDSSQNENTKNDLKSTISNFNNVHSDGVVAAVGHSLGGDNLVESVNENKNLKVDLMVTLDIMDSYSDTKIPSNVSKAVNYYQTKNIYGGEKIEPTSDNKTTKIVNVLAPTSDHKSINNDLSTKVRDIVKRELIPNQ</sequence>
<proteinExistence type="predicted"/>
<dbReference type="Proteomes" id="UP000198869">
    <property type="component" value="Unassembled WGS sequence"/>
</dbReference>
<evidence type="ECO:0000313" key="1">
    <source>
        <dbReference type="EMBL" id="SDI61204.1"/>
    </source>
</evidence>
<dbReference type="AlphaFoldDB" id="A0A1G8LZR2"/>
<organism evidence="1 2">
    <name type="scientific">Chryseobacterium taeanense</name>
    <dbReference type="NCBI Taxonomy" id="311334"/>
    <lineage>
        <taxon>Bacteria</taxon>
        <taxon>Pseudomonadati</taxon>
        <taxon>Bacteroidota</taxon>
        <taxon>Flavobacteriia</taxon>
        <taxon>Flavobacteriales</taxon>
        <taxon>Weeksellaceae</taxon>
        <taxon>Chryseobacterium group</taxon>
        <taxon>Chryseobacterium</taxon>
    </lineage>
</organism>
<dbReference type="PANTHER" id="PTHR32305:SF15">
    <property type="entry name" value="PROTEIN RHSA-RELATED"/>
    <property type="match status" value="1"/>
</dbReference>
<dbReference type="EMBL" id="FNDW01000010">
    <property type="protein sequence ID" value="SDI61204.1"/>
    <property type="molecule type" value="Genomic_DNA"/>
</dbReference>
<reference evidence="2" key="1">
    <citation type="submission" date="2016-10" db="EMBL/GenBank/DDBJ databases">
        <authorList>
            <person name="Varghese N."/>
            <person name="Submissions S."/>
        </authorList>
    </citation>
    <scope>NUCLEOTIDE SEQUENCE [LARGE SCALE GENOMIC DNA]</scope>
    <source>
        <strain evidence="2">DSM 17071</strain>
    </source>
</reference>
<protein>
    <submittedName>
        <fullName evidence="1">RHS repeat-associated core domain-containing protein</fullName>
    </submittedName>
</protein>
<dbReference type="InterPro" id="IPR022385">
    <property type="entry name" value="Rhs_assc_core"/>
</dbReference>
<dbReference type="Gene3D" id="2.180.10.10">
    <property type="entry name" value="RHS repeat-associated core"/>
    <property type="match status" value="1"/>
</dbReference>
<accession>A0A1G8LZR2</accession>
<dbReference type="InterPro" id="IPR050708">
    <property type="entry name" value="T6SS_VgrG/RHS"/>
</dbReference>
<dbReference type="STRING" id="311334.SAMN05421846_110124"/>
<dbReference type="PANTHER" id="PTHR32305">
    <property type="match status" value="1"/>
</dbReference>